<dbReference type="NCBIfam" id="TIGR00826">
    <property type="entry name" value="EIIB_glc"/>
    <property type="match status" value="1"/>
</dbReference>
<evidence type="ECO:0000256" key="9">
    <source>
        <dbReference type="ARBA" id="ARBA00022989"/>
    </source>
</evidence>
<feature type="transmembrane region" description="Helical" evidence="12">
    <location>
        <begin position="196"/>
        <end position="217"/>
    </location>
</feature>
<dbReference type="Proteomes" id="UP001629536">
    <property type="component" value="Unassembled WGS sequence"/>
</dbReference>
<feature type="transmembrane region" description="Helical" evidence="12">
    <location>
        <begin position="109"/>
        <end position="129"/>
    </location>
</feature>
<dbReference type="PROSITE" id="PS51103">
    <property type="entry name" value="PTS_EIIC_TYPE_1"/>
    <property type="match status" value="1"/>
</dbReference>
<keyword evidence="9 12" id="KW-1133">Transmembrane helix</keyword>
<keyword evidence="16" id="KW-1185">Reference proteome</keyword>
<feature type="transmembrane region" description="Helical" evidence="12">
    <location>
        <begin position="419"/>
        <end position="446"/>
    </location>
</feature>
<dbReference type="InterPro" id="IPR050558">
    <property type="entry name" value="PTS_Sugar-Specific_Components"/>
</dbReference>
<feature type="transmembrane region" description="Helical" evidence="12">
    <location>
        <begin position="167"/>
        <end position="187"/>
    </location>
</feature>
<organism evidence="15 16">
    <name type="scientific">Helcococcus bovis</name>
    <dbReference type="NCBI Taxonomy" id="3153252"/>
    <lineage>
        <taxon>Bacteria</taxon>
        <taxon>Bacillati</taxon>
        <taxon>Bacillota</taxon>
        <taxon>Tissierellia</taxon>
        <taxon>Tissierellales</taxon>
        <taxon>Peptoniphilaceae</taxon>
        <taxon>Helcococcus</taxon>
    </lineage>
</organism>
<keyword evidence="4" id="KW-0762">Sugar transport</keyword>
<feature type="transmembrane region" description="Helical" evidence="12">
    <location>
        <begin position="269"/>
        <end position="295"/>
    </location>
</feature>
<evidence type="ECO:0000256" key="6">
    <source>
        <dbReference type="ARBA" id="ARBA00022683"/>
    </source>
</evidence>
<evidence type="ECO:0000256" key="10">
    <source>
        <dbReference type="ARBA" id="ARBA00023136"/>
    </source>
</evidence>
<dbReference type="SUPFAM" id="SSF55604">
    <property type="entry name" value="Glucose permease domain IIB"/>
    <property type="match status" value="1"/>
</dbReference>
<dbReference type="Pfam" id="PF02378">
    <property type="entry name" value="PTS_EIIC"/>
    <property type="match status" value="1"/>
</dbReference>
<evidence type="ECO:0000256" key="1">
    <source>
        <dbReference type="ARBA" id="ARBA00004651"/>
    </source>
</evidence>
<keyword evidence="5 15" id="KW-0808">Transferase</keyword>
<keyword evidence="7 12" id="KW-0812">Transmembrane</keyword>
<feature type="transmembrane region" description="Helical" evidence="12">
    <location>
        <begin position="458"/>
        <end position="479"/>
    </location>
</feature>
<dbReference type="InterPro" id="IPR036878">
    <property type="entry name" value="Glu_permease_IIB"/>
</dbReference>
<accession>A0ABW9F797</accession>
<dbReference type="NCBIfam" id="TIGR01992">
    <property type="entry name" value="PTS-IIBC-Tre"/>
    <property type="match status" value="1"/>
</dbReference>
<keyword evidence="2" id="KW-0813">Transport</keyword>
<dbReference type="InterPro" id="IPR003352">
    <property type="entry name" value="PTS_EIIC"/>
</dbReference>
<dbReference type="InterPro" id="IPR013013">
    <property type="entry name" value="PTS_EIIC_1"/>
</dbReference>
<feature type="active site" description="Phosphocysteine intermediate; for EIIB activity" evidence="11">
    <location>
        <position position="27"/>
    </location>
</feature>
<feature type="transmembrane region" description="Helical" evidence="12">
    <location>
        <begin position="237"/>
        <end position="257"/>
    </location>
</feature>
<evidence type="ECO:0000313" key="15">
    <source>
        <dbReference type="EMBL" id="MFM1525322.1"/>
    </source>
</evidence>
<sequence>MGKYSEDSKKLLEYIGGKDNIKSVSHCVTRMRFVLKDESKADVSKIEELKSVKGSFTQAGQFQVIIGNEVDLFYNDFTAVSGVEGVSKDQVKSDAKSNQSFLQRLMTNLAEIFAPIIPAIVVGGLILGFRNILEGVKMFTDTGAFDLVNGTKTITNMSVFWNGVNHFLWLPGEAIFHFLPVGITWSVTRKMGTTQILGIVLGITLVSPQLLNAYGAAGALAEGKVPFWDFGFAQVNMIGYQAQVIPAMLAGFALAYLERFFKKIILDVVQMIFVPFFSLLISIVLAHLVLGPIGWQIGKAISSVVYAGLTSSLNWLFAAVFGFFYSPLVITGLHHMTNAIDLTLISETATATQAGTTLLWPMIALSNIAQGAAVAATVFLNRKNEKFKEVAIPAWISAWLGVTEPAMFGVNIKLRYSFLAAMIGSSIAGLFSVLTNTGALAIGVGGIPGILSFPVTKWPTFFIAMLIATIIPVVLTVIFSKRVKNK</sequence>
<dbReference type="PANTHER" id="PTHR30175:SF4">
    <property type="entry name" value="PTS SYSTEM TREHALOSE-SPECIFIC EIIBC COMPONENT"/>
    <property type="match status" value="1"/>
</dbReference>
<evidence type="ECO:0000256" key="7">
    <source>
        <dbReference type="ARBA" id="ARBA00022692"/>
    </source>
</evidence>
<evidence type="ECO:0000256" key="8">
    <source>
        <dbReference type="ARBA" id="ARBA00022777"/>
    </source>
</evidence>
<dbReference type="Pfam" id="PF00367">
    <property type="entry name" value="PTS_EIIB"/>
    <property type="match status" value="1"/>
</dbReference>
<evidence type="ECO:0000313" key="16">
    <source>
        <dbReference type="Proteomes" id="UP001629536"/>
    </source>
</evidence>
<proteinExistence type="predicted"/>
<dbReference type="EC" id="2.7.1.201" evidence="15"/>
<evidence type="ECO:0000256" key="2">
    <source>
        <dbReference type="ARBA" id="ARBA00022448"/>
    </source>
</evidence>
<evidence type="ECO:0000259" key="14">
    <source>
        <dbReference type="PROSITE" id="PS51103"/>
    </source>
</evidence>
<dbReference type="PANTHER" id="PTHR30175">
    <property type="entry name" value="PHOSPHOTRANSFERASE SYSTEM TRANSPORT PROTEIN"/>
    <property type="match status" value="1"/>
</dbReference>
<evidence type="ECO:0000256" key="3">
    <source>
        <dbReference type="ARBA" id="ARBA00022475"/>
    </source>
</evidence>
<feature type="transmembrane region" description="Helical" evidence="12">
    <location>
        <begin position="358"/>
        <end position="380"/>
    </location>
</feature>
<evidence type="ECO:0000256" key="4">
    <source>
        <dbReference type="ARBA" id="ARBA00022597"/>
    </source>
</evidence>
<comment type="subcellular location">
    <subcellularLocation>
        <location evidence="1">Cell membrane</location>
        <topology evidence="1">Multi-pass membrane protein</topology>
    </subcellularLocation>
</comment>
<feature type="domain" description="PTS EIIC type-1" evidence="14">
    <location>
        <begin position="107"/>
        <end position="486"/>
    </location>
</feature>
<evidence type="ECO:0000256" key="5">
    <source>
        <dbReference type="ARBA" id="ARBA00022679"/>
    </source>
</evidence>
<dbReference type="PROSITE" id="PS51098">
    <property type="entry name" value="PTS_EIIB_TYPE_1"/>
    <property type="match status" value="1"/>
</dbReference>
<dbReference type="RefSeq" id="WP_408126794.1">
    <property type="nucleotide sequence ID" value="NZ_JBFNFH010000015.1"/>
</dbReference>
<comment type="caution">
    <text evidence="15">The sequence shown here is derived from an EMBL/GenBank/DDBJ whole genome shotgun (WGS) entry which is preliminary data.</text>
</comment>
<dbReference type="InterPro" id="IPR011296">
    <property type="entry name" value="PTS_IIBC_treh"/>
</dbReference>
<keyword evidence="6" id="KW-0598">Phosphotransferase system</keyword>
<keyword evidence="3" id="KW-1003">Cell membrane</keyword>
<feature type="domain" description="PTS EIIB type-1" evidence="13">
    <location>
        <begin position="5"/>
        <end position="87"/>
    </location>
</feature>
<evidence type="ECO:0000256" key="11">
    <source>
        <dbReference type="PROSITE-ProRule" id="PRU00421"/>
    </source>
</evidence>
<dbReference type="InterPro" id="IPR001996">
    <property type="entry name" value="PTS_IIB_1"/>
</dbReference>
<dbReference type="Gene3D" id="3.30.1360.60">
    <property type="entry name" value="Glucose permease domain IIB"/>
    <property type="match status" value="1"/>
</dbReference>
<reference evidence="15 16" key="1">
    <citation type="journal article" date="2024" name="Front. Microbiol.">
        <title>Pangenomic and biochemical analyses of Helcococcus ovis reveal widespread tetracycline resistance and a novel bacterial species, Helcococcus bovis.</title>
        <authorList>
            <person name="Cunha F."/>
            <person name="Zhai Y."/>
            <person name="Casaro S."/>
            <person name="Jones K.L."/>
            <person name="Hernandez M."/>
            <person name="Bisinotto R.S."/>
            <person name="Kariyawasam S."/>
            <person name="Brown M.B."/>
            <person name="Phillips A."/>
            <person name="Jeong K.C."/>
            <person name="Galvao K.N."/>
        </authorList>
    </citation>
    <scope>NUCLEOTIDE SEQUENCE [LARGE SCALE GENOMIC DNA]</scope>
    <source>
        <strain evidence="15 16">KG197</strain>
    </source>
</reference>
<evidence type="ECO:0000259" key="13">
    <source>
        <dbReference type="PROSITE" id="PS51098"/>
    </source>
</evidence>
<gene>
    <name evidence="15" type="primary">treP</name>
    <name evidence="15" type="ORF">ABGF40_06485</name>
</gene>
<feature type="transmembrane region" description="Helical" evidence="12">
    <location>
        <begin position="392"/>
        <end position="412"/>
    </location>
</feature>
<dbReference type="NCBIfam" id="NF008236">
    <property type="entry name" value="PRK11007.1"/>
    <property type="match status" value="1"/>
</dbReference>
<dbReference type="PROSITE" id="PS01035">
    <property type="entry name" value="PTS_EIIB_TYPE_1_CYS"/>
    <property type="match status" value="1"/>
</dbReference>
<keyword evidence="10 12" id="KW-0472">Membrane</keyword>
<keyword evidence="8" id="KW-0418">Kinase</keyword>
<name>A0ABW9F797_9FIRM</name>
<protein>
    <submittedName>
        <fullName evidence="15">PTS system trehalose-specific EIIBC component</fullName>
        <ecNumber evidence="15">2.7.1.201</ecNumber>
    </submittedName>
</protein>
<dbReference type="CDD" id="cd00212">
    <property type="entry name" value="PTS_IIB_glc"/>
    <property type="match status" value="1"/>
</dbReference>
<feature type="transmembrane region" description="Helical" evidence="12">
    <location>
        <begin position="315"/>
        <end position="337"/>
    </location>
</feature>
<dbReference type="InterPro" id="IPR018113">
    <property type="entry name" value="PTrfase_EIIB_Cys"/>
</dbReference>
<evidence type="ECO:0000256" key="12">
    <source>
        <dbReference type="SAM" id="Phobius"/>
    </source>
</evidence>
<dbReference type="GO" id="GO:0016740">
    <property type="term" value="F:transferase activity"/>
    <property type="evidence" value="ECO:0007669"/>
    <property type="project" value="UniProtKB-KW"/>
</dbReference>
<dbReference type="EMBL" id="JBFNFH010000015">
    <property type="protein sequence ID" value="MFM1525322.1"/>
    <property type="molecule type" value="Genomic_DNA"/>
</dbReference>